<keyword evidence="5 9" id="KW-0064">Aspartyl protease</keyword>
<feature type="transmembrane region" description="Helical" evidence="9">
    <location>
        <begin position="148"/>
        <end position="167"/>
    </location>
</feature>
<evidence type="ECO:0000256" key="6">
    <source>
        <dbReference type="ARBA" id="ARBA00022801"/>
    </source>
</evidence>
<dbReference type="UniPathway" id="UPA00665"/>
<keyword evidence="3 9" id="KW-0645">Protease</keyword>
<dbReference type="OrthoDB" id="9810259at2"/>
<dbReference type="EMBL" id="CP015136">
    <property type="protein sequence ID" value="AMY12546.1"/>
    <property type="molecule type" value="Genomic_DNA"/>
</dbReference>
<dbReference type="STRING" id="1855912.LuPra_05823"/>
<feature type="active site" evidence="9">
    <location>
        <position position="137"/>
    </location>
</feature>
<dbReference type="PANTHER" id="PTHR33695:SF1">
    <property type="entry name" value="LIPOPROTEIN SIGNAL PEPTIDASE"/>
    <property type="match status" value="1"/>
</dbReference>
<dbReference type="GO" id="GO:0006508">
    <property type="term" value="P:proteolysis"/>
    <property type="evidence" value="ECO:0007669"/>
    <property type="project" value="UniProtKB-KW"/>
</dbReference>
<evidence type="ECO:0000256" key="5">
    <source>
        <dbReference type="ARBA" id="ARBA00022750"/>
    </source>
</evidence>
<gene>
    <name evidence="9 12" type="primary">lspA</name>
    <name evidence="12" type="ORF">LuPra_05823</name>
</gene>
<reference evidence="13" key="2">
    <citation type="submission" date="2016-04" db="EMBL/GenBank/DDBJ databases">
        <title>First Complete Genome Sequence of a Subdivision 6 Acidobacterium.</title>
        <authorList>
            <person name="Huang S."/>
            <person name="Vieira S."/>
            <person name="Bunk B."/>
            <person name="Riedel T."/>
            <person name="Sproeer C."/>
            <person name="Overmann J."/>
        </authorList>
    </citation>
    <scope>NUCLEOTIDE SEQUENCE [LARGE SCALE GENOMIC DNA]</scope>
    <source>
        <strain evidence="13">DSM 100886 HEG_-6_39</strain>
    </source>
</reference>
<evidence type="ECO:0000256" key="7">
    <source>
        <dbReference type="ARBA" id="ARBA00022989"/>
    </source>
</evidence>
<evidence type="ECO:0000313" key="13">
    <source>
        <dbReference type="Proteomes" id="UP000076079"/>
    </source>
</evidence>
<dbReference type="Pfam" id="PF01252">
    <property type="entry name" value="Peptidase_A8"/>
    <property type="match status" value="1"/>
</dbReference>
<dbReference type="EC" id="3.4.23.36" evidence="9"/>
<evidence type="ECO:0000256" key="4">
    <source>
        <dbReference type="ARBA" id="ARBA00022692"/>
    </source>
</evidence>
<evidence type="ECO:0000256" key="8">
    <source>
        <dbReference type="ARBA" id="ARBA00023136"/>
    </source>
</evidence>
<feature type="transmembrane region" description="Helical" evidence="9">
    <location>
        <begin position="113"/>
        <end position="136"/>
    </location>
</feature>
<accession>A0A143PWA1</accession>
<keyword evidence="12" id="KW-0449">Lipoprotein</keyword>
<evidence type="ECO:0000256" key="1">
    <source>
        <dbReference type="ARBA" id="ARBA00006139"/>
    </source>
</evidence>
<keyword evidence="7 9" id="KW-1133">Transmembrane helix</keyword>
<comment type="subcellular location">
    <subcellularLocation>
        <location evidence="9">Cell membrane</location>
        <topology evidence="9">Multi-pass membrane protein</topology>
    </subcellularLocation>
</comment>
<evidence type="ECO:0000256" key="11">
    <source>
        <dbReference type="RuleBase" id="RU004181"/>
    </source>
</evidence>
<dbReference type="RefSeq" id="WP_110173993.1">
    <property type="nucleotide sequence ID" value="NZ_CP015136.1"/>
</dbReference>
<dbReference type="InterPro" id="IPR001872">
    <property type="entry name" value="Peptidase_A8"/>
</dbReference>
<comment type="pathway">
    <text evidence="9">Protein modification; lipoprotein biosynthesis (signal peptide cleavage).</text>
</comment>
<keyword evidence="2 9" id="KW-1003">Cell membrane</keyword>
<name>A0A143PWA1_LUTPR</name>
<dbReference type="KEGG" id="abac:LuPra_05823"/>
<dbReference type="PATRIC" id="fig|1813736.3.peg.6123"/>
<sequence length="180" mass="19393">MTPAAVASPGRLAGADAAPWKRPEVWGTVLLVVCDQLSKLLVLQRIGLHETVTVIPGLLNLTYVRNTGAAFGMLNAHDFAYKPVLVAALAILALLGILWYARKFAGDAWPARYGFVLIVGGAVGNLIDRVTLGFVVDFVDVYFGTWHFWAFNVADAAISIGAILFAADTLFSRRHVPEAV</sequence>
<evidence type="ECO:0000256" key="3">
    <source>
        <dbReference type="ARBA" id="ARBA00022670"/>
    </source>
</evidence>
<keyword evidence="4 9" id="KW-0812">Transmembrane</keyword>
<dbReference type="Proteomes" id="UP000076079">
    <property type="component" value="Chromosome"/>
</dbReference>
<dbReference type="NCBIfam" id="TIGR00077">
    <property type="entry name" value="lspA"/>
    <property type="match status" value="1"/>
</dbReference>
<evidence type="ECO:0000313" key="12">
    <source>
        <dbReference type="EMBL" id="AMY12546.1"/>
    </source>
</evidence>
<dbReference type="GO" id="GO:0005886">
    <property type="term" value="C:plasma membrane"/>
    <property type="evidence" value="ECO:0007669"/>
    <property type="project" value="UniProtKB-SubCell"/>
</dbReference>
<comment type="catalytic activity">
    <reaction evidence="9 10">
        <text>Release of signal peptides from bacterial membrane prolipoproteins. Hydrolyzes -Xaa-Yaa-Zaa-|-(S,diacylglyceryl)Cys-, in which Xaa is hydrophobic (preferably Leu), and Yaa (Ala or Ser) and Zaa (Gly or Ala) have small, neutral side chains.</text>
        <dbReference type="EC" id="3.4.23.36"/>
    </reaction>
</comment>
<keyword evidence="13" id="KW-1185">Reference proteome</keyword>
<feature type="transmembrane region" description="Helical" evidence="9">
    <location>
        <begin position="80"/>
        <end position="101"/>
    </location>
</feature>
<organism evidence="12 13">
    <name type="scientific">Luteitalea pratensis</name>
    <dbReference type="NCBI Taxonomy" id="1855912"/>
    <lineage>
        <taxon>Bacteria</taxon>
        <taxon>Pseudomonadati</taxon>
        <taxon>Acidobacteriota</taxon>
        <taxon>Vicinamibacteria</taxon>
        <taxon>Vicinamibacterales</taxon>
        <taxon>Vicinamibacteraceae</taxon>
        <taxon>Luteitalea</taxon>
    </lineage>
</organism>
<feature type="active site" evidence="9">
    <location>
        <position position="155"/>
    </location>
</feature>
<comment type="caution">
    <text evidence="9">Lacks conserved residue(s) required for the propagation of feature annotation.</text>
</comment>
<dbReference type="GO" id="GO:0004190">
    <property type="term" value="F:aspartic-type endopeptidase activity"/>
    <property type="evidence" value="ECO:0007669"/>
    <property type="project" value="UniProtKB-UniRule"/>
</dbReference>
<evidence type="ECO:0000256" key="9">
    <source>
        <dbReference type="HAMAP-Rule" id="MF_00161"/>
    </source>
</evidence>
<dbReference type="PRINTS" id="PR00781">
    <property type="entry name" value="LIPOSIGPTASE"/>
</dbReference>
<evidence type="ECO:0000256" key="10">
    <source>
        <dbReference type="RuleBase" id="RU000594"/>
    </source>
</evidence>
<evidence type="ECO:0000256" key="2">
    <source>
        <dbReference type="ARBA" id="ARBA00022475"/>
    </source>
</evidence>
<dbReference type="PROSITE" id="PS00855">
    <property type="entry name" value="SPASE_II"/>
    <property type="match status" value="1"/>
</dbReference>
<protein>
    <recommendedName>
        <fullName evidence="9">Lipoprotein signal peptidase</fullName>
        <ecNumber evidence="9">3.4.23.36</ecNumber>
    </recommendedName>
    <alternativeName>
        <fullName evidence="9">Prolipoprotein signal peptidase</fullName>
    </alternativeName>
    <alternativeName>
        <fullName evidence="9">Signal peptidase II</fullName>
        <shortName evidence="9">SPase II</shortName>
    </alternativeName>
</protein>
<reference evidence="12 13" key="1">
    <citation type="journal article" date="2016" name="Genome Announc.">
        <title>First Complete Genome Sequence of a Subdivision 6 Acidobacterium Strain.</title>
        <authorList>
            <person name="Huang S."/>
            <person name="Vieira S."/>
            <person name="Bunk B."/>
            <person name="Riedel T."/>
            <person name="Sproer C."/>
            <person name="Overmann J."/>
        </authorList>
    </citation>
    <scope>NUCLEOTIDE SEQUENCE [LARGE SCALE GENOMIC DNA]</scope>
    <source>
        <strain evidence="13">DSM 100886 HEG_-6_39</strain>
    </source>
</reference>
<dbReference type="AlphaFoldDB" id="A0A143PWA1"/>
<keyword evidence="8 9" id="KW-0472">Membrane</keyword>
<keyword evidence="6 9" id="KW-0378">Hydrolase</keyword>
<proteinExistence type="inferred from homology"/>
<comment type="function">
    <text evidence="9 10">This protein specifically catalyzes the removal of signal peptides from prolipoproteins.</text>
</comment>
<dbReference type="HAMAP" id="MF_00161">
    <property type="entry name" value="LspA"/>
    <property type="match status" value="1"/>
</dbReference>
<dbReference type="PANTHER" id="PTHR33695">
    <property type="entry name" value="LIPOPROTEIN SIGNAL PEPTIDASE"/>
    <property type="match status" value="1"/>
</dbReference>
<comment type="similarity">
    <text evidence="1 9 11">Belongs to the peptidase A8 family.</text>
</comment>